<feature type="transmembrane region" description="Helical" evidence="9">
    <location>
        <begin position="324"/>
        <end position="349"/>
    </location>
</feature>
<evidence type="ECO:0000256" key="7">
    <source>
        <dbReference type="ARBA" id="ARBA00022989"/>
    </source>
</evidence>
<evidence type="ECO:0000256" key="3">
    <source>
        <dbReference type="ARBA" id="ARBA00022679"/>
    </source>
</evidence>
<evidence type="ECO:0000256" key="9">
    <source>
        <dbReference type="SAM" id="Phobius"/>
    </source>
</evidence>
<comment type="subcellular location">
    <subcellularLocation>
        <location evidence="1">Membrane</location>
        <topology evidence="1">Multi-pass membrane protein</topology>
    </subcellularLocation>
</comment>
<comment type="caution">
    <text evidence="11">The sequence shown here is derived from an EMBL/GenBank/DDBJ whole genome shotgun (WGS) entry which is preliminary data.</text>
</comment>
<gene>
    <name evidence="11" type="primary">FKGP</name>
    <name evidence="11" type="ORF">AK812_SmicGene6749</name>
</gene>
<keyword evidence="12" id="KW-1185">Reference proteome</keyword>
<feature type="domain" description="GDP-fucose pyrophosphorylase" evidence="10">
    <location>
        <begin position="627"/>
        <end position="1086"/>
    </location>
</feature>
<dbReference type="GO" id="GO:0050201">
    <property type="term" value="F:fucokinase activity"/>
    <property type="evidence" value="ECO:0007669"/>
    <property type="project" value="TreeGrafter"/>
</dbReference>
<feature type="transmembrane region" description="Helical" evidence="9">
    <location>
        <begin position="370"/>
        <end position="392"/>
    </location>
</feature>
<keyword evidence="8 9" id="KW-0472">Membrane</keyword>
<accession>A0A1Q9EQG2</accession>
<reference evidence="11 12" key="1">
    <citation type="submission" date="2016-02" db="EMBL/GenBank/DDBJ databases">
        <title>Genome analysis of coral dinoflagellate symbionts highlights evolutionary adaptations to a symbiotic lifestyle.</title>
        <authorList>
            <person name="Aranda M."/>
            <person name="Li Y."/>
            <person name="Liew Y.J."/>
            <person name="Baumgarten S."/>
            <person name="Simakov O."/>
            <person name="Wilson M."/>
            <person name="Piel J."/>
            <person name="Ashoor H."/>
            <person name="Bougouffa S."/>
            <person name="Bajic V.B."/>
            <person name="Ryu T."/>
            <person name="Ravasi T."/>
            <person name="Bayer T."/>
            <person name="Micklem G."/>
            <person name="Kim H."/>
            <person name="Bhak J."/>
            <person name="Lajeunesse T.C."/>
            <person name="Voolstra C.R."/>
        </authorList>
    </citation>
    <scope>NUCLEOTIDE SEQUENCE [LARGE SCALE GENOMIC DNA]</scope>
    <source>
        <strain evidence="11 12">CCMP2467</strain>
    </source>
</reference>
<dbReference type="Pfam" id="PF07959">
    <property type="entry name" value="Fucose_pyrophosphorylase"/>
    <property type="match status" value="1"/>
</dbReference>
<name>A0A1Q9EQG2_SYMMI</name>
<dbReference type="AlphaFoldDB" id="A0A1Q9EQG2"/>
<dbReference type="GO" id="GO:0042352">
    <property type="term" value="P:GDP-L-fucose salvage"/>
    <property type="evidence" value="ECO:0007669"/>
    <property type="project" value="TreeGrafter"/>
</dbReference>
<dbReference type="Proteomes" id="UP000186817">
    <property type="component" value="Unassembled WGS sequence"/>
</dbReference>
<evidence type="ECO:0000256" key="5">
    <source>
        <dbReference type="ARBA" id="ARBA00022741"/>
    </source>
</evidence>
<dbReference type="Pfam" id="PF04515">
    <property type="entry name" value="Choline_transpo"/>
    <property type="match status" value="1"/>
</dbReference>
<dbReference type="EMBL" id="LSRX01000093">
    <property type="protein sequence ID" value="OLQ09675.1"/>
    <property type="molecule type" value="Genomic_DNA"/>
</dbReference>
<dbReference type="PANTHER" id="PTHR32463:SF0">
    <property type="entry name" value="L-FUCOSE KINASE"/>
    <property type="match status" value="1"/>
</dbReference>
<keyword evidence="5" id="KW-0547">Nucleotide-binding</keyword>
<keyword evidence="3" id="KW-0808">Transferase</keyword>
<dbReference type="GO" id="GO:0000166">
    <property type="term" value="F:nucleotide binding"/>
    <property type="evidence" value="ECO:0007669"/>
    <property type="project" value="UniProtKB-KW"/>
</dbReference>
<feature type="transmembrane region" description="Helical" evidence="9">
    <location>
        <begin position="191"/>
        <end position="212"/>
    </location>
</feature>
<protein>
    <submittedName>
        <fullName evidence="11">Bifunctional fucokinase/fucose pyrophosphorylase</fullName>
    </submittedName>
</protein>
<feature type="transmembrane region" description="Helical" evidence="9">
    <location>
        <begin position="519"/>
        <end position="538"/>
    </location>
</feature>
<dbReference type="GO" id="GO:0022857">
    <property type="term" value="F:transmembrane transporter activity"/>
    <property type="evidence" value="ECO:0007669"/>
    <property type="project" value="InterPro"/>
</dbReference>
<evidence type="ECO:0000313" key="11">
    <source>
        <dbReference type="EMBL" id="OLQ09675.1"/>
    </source>
</evidence>
<sequence>MASSEAPFHYCVITASSPSQASLYEKLIRRRVDCGQYPRTLQEERHQFVRLTNKRGTQCGVFDQKGKEFWFLCTANESSFADSIATCVPDCAMGTDLNSYCEDAAFVENATLAGNATPASNYTYLARQAGPLCIPVHAHRALSFRRQLVERGFLSIDMFLTAESSWPPLVFAAVLSVAISHSWIRVLRDHAGTLAWAGVYFLVVFPIGVLAYEWLQSGYVSIISMTLTAVAVCCISCLACRSQENLDRATLCLNAACQCVTDMPILQIGPVATLALQLASGIAILWALQFMPTTLHIDLRDGRIGCQVYGGHVRNLADVSFAGIYILFLLFVLSVMNAFWEMGIVFLTVQWFVHLRRSDDPPPISKSLRILCIMCRYHAGTIVFAGVLVGFVRPLRFLIGTMTAATRMRTNPVKDCCMSCCSCVVSFYREFLEPLSVNAYVDVALHGSSLLHATGRSQEVTDEDRITANSLNGMTFVFQIICVALTWWFGFVTAYIAVTMVPAYRDSESPSFIRSTAHWCIIGGCVAAACAYPFVMVFDVASDTILYLSTDTVMETMEDDAEHPTGEVKQVSAMLRGSIRFRVYADPPRGRVGSGGGTMLALFELYQQERHLSADALDEEDILTFFSKQRVLLLHAGGESRRLPCYVPEGKLFGPLSAARSQRGTNCPVVVLDFLLSLYFRYPWADGEVILASGDVIVDFDVAGQLLRENFRRGSICGFGKIASLEQGSRHGVFAFGNDRDQGPTYPVQDFYQKSPVEKLRNECLVPGMLDESCALDTGIFAMSPEWCLAFFKLGAAQCDGKTLIKAVQASDIYFDFYVEVVMASLPGQTRESLLSLAKSSLYRCSMRVACSTAFLEEQFANRVSGMSKLPVAILDLMHDYLGSLELRGALMQDCAFLHFGTLKEFPAASLQICELGLRPFYAHLAEGRSDWNPVPPAKRGDPMIVNSQAHTVRLRKEASDSTEMVWVEMCADVQITLSPSGFHLLVGLQDVKMERQLPEGFCLDGRFIQKEAAGSTPSERSYIVAVYAAADTFKKVKQPEDVLFCGIPFHSWLQQRRLRVEHVWSNAHEAASCTELWTAKLFPATTSADSLAELLPGYWDASCFRSDDFIAQVRFSLEDLNRLDSALDRDVRRCRLI</sequence>
<dbReference type="PANTHER" id="PTHR32463">
    <property type="entry name" value="L-FUCOSE KINASE"/>
    <property type="match status" value="1"/>
</dbReference>
<proteinExistence type="inferred from homology"/>
<evidence type="ECO:0000256" key="1">
    <source>
        <dbReference type="ARBA" id="ARBA00004141"/>
    </source>
</evidence>
<evidence type="ECO:0000256" key="8">
    <source>
        <dbReference type="ARBA" id="ARBA00023136"/>
    </source>
</evidence>
<dbReference type="InterPro" id="IPR052203">
    <property type="entry name" value="GHMP_Kinase-Related"/>
</dbReference>
<keyword evidence="4 9" id="KW-0812">Transmembrane</keyword>
<evidence type="ECO:0000256" key="6">
    <source>
        <dbReference type="ARBA" id="ARBA00022777"/>
    </source>
</evidence>
<feature type="transmembrane region" description="Helical" evidence="9">
    <location>
        <begin position="218"/>
        <end position="240"/>
    </location>
</feature>
<feature type="transmembrane region" description="Helical" evidence="9">
    <location>
        <begin position="166"/>
        <end position="184"/>
    </location>
</feature>
<keyword evidence="7 9" id="KW-1133">Transmembrane helix</keyword>
<evidence type="ECO:0000256" key="2">
    <source>
        <dbReference type="ARBA" id="ARBA00007168"/>
    </source>
</evidence>
<feature type="transmembrane region" description="Helical" evidence="9">
    <location>
        <begin position="271"/>
        <end position="291"/>
    </location>
</feature>
<dbReference type="InterPro" id="IPR012887">
    <property type="entry name" value="GDP_fucose_pyrophosphorylase"/>
</dbReference>
<keyword evidence="6 11" id="KW-0418">Kinase</keyword>
<evidence type="ECO:0000313" key="12">
    <source>
        <dbReference type="Proteomes" id="UP000186817"/>
    </source>
</evidence>
<dbReference type="OrthoDB" id="413706at2759"/>
<dbReference type="GO" id="GO:0016020">
    <property type="term" value="C:membrane"/>
    <property type="evidence" value="ECO:0007669"/>
    <property type="project" value="UniProtKB-SubCell"/>
</dbReference>
<dbReference type="InterPro" id="IPR007603">
    <property type="entry name" value="Choline_transptr-like"/>
</dbReference>
<organism evidence="11 12">
    <name type="scientific">Symbiodinium microadriaticum</name>
    <name type="common">Dinoflagellate</name>
    <name type="synonym">Zooxanthella microadriatica</name>
    <dbReference type="NCBI Taxonomy" id="2951"/>
    <lineage>
        <taxon>Eukaryota</taxon>
        <taxon>Sar</taxon>
        <taxon>Alveolata</taxon>
        <taxon>Dinophyceae</taxon>
        <taxon>Suessiales</taxon>
        <taxon>Symbiodiniaceae</taxon>
        <taxon>Symbiodinium</taxon>
    </lineage>
</organism>
<evidence type="ECO:0000259" key="10">
    <source>
        <dbReference type="Pfam" id="PF07959"/>
    </source>
</evidence>
<comment type="similarity">
    <text evidence="2">Belongs to the CTL (choline transporter-like) family.</text>
</comment>
<evidence type="ECO:0000256" key="4">
    <source>
        <dbReference type="ARBA" id="ARBA00022692"/>
    </source>
</evidence>
<feature type="transmembrane region" description="Helical" evidence="9">
    <location>
        <begin position="476"/>
        <end position="498"/>
    </location>
</feature>